<evidence type="ECO:0000256" key="1">
    <source>
        <dbReference type="ARBA" id="ARBA00004196"/>
    </source>
</evidence>
<keyword evidence="2 6" id="KW-0349">Heme</keyword>
<dbReference type="OrthoDB" id="100785at2"/>
<comment type="caution">
    <text evidence="9">The sequence shown here is derived from an EMBL/GenBank/DDBJ whole genome shotgun (WGS) entry which is preliminary data.</text>
</comment>
<dbReference type="SUPFAM" id="SSF46626">
    <property type="entry name" value="Cytochrome c"/>
    <property type="match status" value="2"/>
</dbReference>
<evidence type="ECO:0000256" key="4">
    <source>
        <dbReference type="ARBA" id="ARBA00023002"/>
    </source>
</evidence>
<dbReference type="GO" id="GO:0004130">
    <property type="term" value="F:cytochrome-c peroxidase activity"/>
    <property type="evidence" value="ECO:0007669"/>
    <property type="project" value="TreeGrafter"/>
</dbReference>
<keyword evidence="3 6" id="KW-0479">Metal-binding</keyword>
<dbReference type="GO" id="GO:0020037">
    <property type="term" value="F:heme binding"/>
    <property type="evidence" value="ECO:0007669"/>
    <property type="project" value="InterPro"/>
</dbReference>
<comment type="subcellular location">
    <subcellularLocation>
        <location evidence="1">Cell envelope</location>
    </subcellularLocation>
</comment>
<dbReference type="InterPro" id="IPR004852">
    <property type="entry name" value="Di-haem_cyt_c_peroxidsae"/>
</dbReference>
<evidence type="ECO:0000256" key="2">
    <source>
        <dbReference type="ARBA" id="ARBA00022617"/>
    </source>
</evidence>
<reference evidence="9 10" key="1">
    <citation type="submission" date="2019-07" db="EMBL/GenBank/DDBJ databases">
        <title>Draft genome for Aliikangiella sp. M105.</title>
        <authorList>
            <person name="Wang G."/>
        </authorList>
    </citation>
    <scope>NUCLEOTIDE SEQUENCE [LARGE SCALE GENOMIC DNA]</scope>
    <source>
        <strain evidence="9 10">M105</strain>
    </source>
</reference>
<dbReference type="Gene3D" id="1.10.760.10">
    <property type="entry name" value="Cytochrome c-like domain"/>
    <property type="match status" value="2"/>
</dbReference>
<evidence type="ECO:0000256" key="5">
    <source>
        <dbReference type="ARBA" id="ARBA00023004"/>
    </source>
</evidence>
<feature type="chain" id="PRO_5022199195" evidence="7">
    <location>
        <begin position="27"/>
        <end position="480"/>
    </location>
</feature>
<protein>
    <submittedName>
        <fullName evidence="9">C-type cytochrome</fullName>
    </submittedName>
</protein>
<dbReference type="InterPro" id="IPR036909">
    <property type="entry name" value="Cyt_c-like_dom_sf"/>
</dbReference>
<feature type="domain" description="Cytochrome c" evidence="8">
    <location>
        <begin position="299"/>
        <end position="457"/>
    </location>
</feature>
<proteinExistence type="predicted"/>
<sequence length="480" mass="52760">MVLQLKKTAFFCLISCSIFSFSQIQAETIDSQFEQKTNQTKNSQAKKNSQFYYGRSIDHRLRARLSYYNVGPVQAPPAQDPALVKLGRNLFFEKEIAGTRNISCATCHNPVLGSADAQSQSRGQGATGLGAARRQDGEFFKFLARNTLSLWNRGVKGWDVMFWDGRLGGNPEDGFFSPAGDDTPQNFTSALAAFSIIPVTPDEEMRGFPGQLDALGNPNEMSDLTNDDFAEIWPLVTARVTNHPAYDDMLAAAFPGVPESELNITHITEALGAFMIDEFTALNSPFDQYLAGDNHAMSKRAKRGALLFYGRANCASCHSGGLQTDFDFHNIAAPQVGSGRGDAAPLDLGRGAINGNPDDNFKFRTPSLRNIELEAPYFHNGAFARLEDAVRHHLDPATSLANYDDSQVEPEFRGTYQDDPETIDALLSTVSPYLRVYGRPLREREIQDLMAFLSALTDPSSINKLDSIPDELPSGLPLAH</sequence>
<keyword evidence="4" id="KW-0560">Oxidoreductase</keyword>
<dbReference type="PROSITE" id="PS51007">
    <property type="entry name" value="CYTC"/>
    <property type="match status" value="1"/>
</dbReference>
<feature type="signal peptide" evidence="7">
    <location>
        <begin position="1"/>
        <end position="26"/>
    </location>
</feature>
<evidence type="ECO:0000256" key="6">
    <source>
        <dbReference type="PROSITE-ProRule" id="PRU00433"/>
    </source>
</evidence>
<evidence type="ECO:0000313" key="9">
    <source>
        <dbReference type="EMBL" id="TQV87750.1"/>
    </source>
</evidence>
<dbReference type="GO" id="GO:0046872">
    <property type="term" value="F:metal ion binding"/>
    <property type="evidence" value="ECO:0007669"/>
    <property type="project" value="UniProtKB-KW"/>
</dbReference>
<dbReference type="Pfam" id="PF03150">
    <property type="entry name" value="CCP_MauG"/>
    <property type="match status" value="1"/>
</dbReference>
<dbReference type="InterPro" id="IPR009056">
    <property type="entry name" value="Cyt_c-like_dom"/>
</dbReference>
<dbReference type="GO" id="GO:0030313">
    <property type="term" value="C:cell envelope"/>
    <property type="evidence" value="ECO:0007669"/>
    <property type="project" value="UniProtKB-SubCell"/>
</dbReference>
<dbReference type="RefSeq" id="WP_142893411.1">
    <property type="nucleotide sequence ID" value="NZ_ML660163.1"/>
</dbReference>
<evidence type="ECO:0000256" key="7">
    <source>
        <dbReference type="SAM" id="SignalP"/>
    </source>
</evidence>
<dbReference type="AlphaFoldDB" id="A0A545UE50"/>
<dbReference type="PANTHER" id="PTHR30600">
    <property type="entry name" value="CYTOCHROME C PEROXIDASE-RELATED"/>
    <property type="match status" value="1"/>
</dbReference>
<gene>
    <name evidence="9" type="ORF">FLL46_10210</name>
</gene>
<name>A0A545UE50_9GAMM</name>
<keyword evidence="5 6" id="KW-0408">Iron</keyword>
<keyword evidence="10" id="KW-1185">Reference proteome</keyword>
<accession>A0A545UE50</accession>
<evidence type="ECO:0000313" key="10">
    <source>
        <dbReference type="Proteomes" id="UP000315439"/>
    </source>
</evidence>
<evidence type="ECO:0000256" key="3">
    <source>
        <dbReference type="ARBA" id="ARBA00022723"/>
    </source>
</evidence>
<dbReference type="GO" id="GO:0009055">
    <property type="term" value="F:electron transfer activity"/>
    <property type="evidence" value="ECO:0007669"/>
    <property type="project" value="InterPro"/>
</dbReference>
<dbReference type="EMBL" id="VIKS01000006">
    <property type="protein sequence ID" value="TQV87750.1"/>
    <property type="molecule type" value="Genomic_DNA"/>
</dbReference>
<dbReference type="Proteomes" id="UP000315439">
    <property type="component" value="Unassembled WGS sequence"/>
</dbReference>
<evidence type="ECO:0000259" key="8">
    <source>
        <dbReference type="PROSITE" id="PS51007"/>
    </source>
</evidence>
<keyword evidence="7" id="KW-0732">Signal</keyword>
<organism evidence="9 10">
    <name type="scientific">Aliikangiella coralliicola</name>
    <dbReference type="NCBI Taxonomy" id="2592383"/>
    <lineage>
        <taxon>Bacteria</taxon>
        <taxon>Pseudomonadati</taxon>
        <taxon>Pseudomonadota</taxon>
        <taxon>Gammaproteobacteria</taxon>
        <taxon>Oceanospirillales</taxon>
        <taxon>Pleioneaceae</taxon>
        <taxon>Aliikangiella</taxon>
    </lineage>
</organism>
<dbReference type="InterPro" id="IPR051395">
    <property type="entry name" value="Cytochrome_c_Peroxidase/MauG"/>
</dbReference>